<dbReference type="WBParaSite" id="HCON_00143620-00001">
    <property type="protein sequence ID" value="HCON_00143620-00001"/>
    <property type="gene ID" value="HCON_00143620"/>
</dbReference>
<evidence type="ECO:0000313" key="5">
    <source>
        <dbReference type="WBParaSite" id="HCON_00143620-00001"/>
    </source>
</evidence>
<keyword evidence="2" id="KW-0963">Cytoplasm</keyword>
<dbReference type="AlphaFoldDB" id="A0A7I4YTV0"/>
<dbReference type="InterPro" id="IPR032675">
    <property type="entry name" value="LRR_dom_sf"/>
</dbReference>
<organism evidence="4 5">
    <name type="scientific">Haemonchus contortus</name>
    <name type="common">Barber pole worm</name>
    <dbReference type="NCBI Taxonomy" id="6289"/>
    <lineage>
        <taxon>Eukaryota</taxon>
        <taxon>Metazoa</taxon>
        <taxon>Ecdysozoa</taxon>
        <taxon>Nematoda</taxon>
        <taxon>Chromadorea</taxon>
        <taxon>Rhabditida</taxon>
        <taxon>Rhabditina</taxon>
        <taxon>Rhabditomorpha</taxon>
        <taxon>Strongyloidea</taxon>
        <taxon>Trichostrongylidae</taxon>
        <taxon>Haemonchus</taxon>
    </lineage>
</organism>
<sequence length="219" mass="24970">MSENSAVPWGDPKRLLKRTGPAFALANTRHYDSHPTDPENDTDIDQCIQRLLDNDPTLKEINMNNMKRTPIPQLRRLLEALAYNEYCERLSLANMGLHDNDLAILMPVLEINTGLKKLNLETNYLSGDFFIKFFQAALAQQTLEEIRATNQGTSFTNLEEKEIVDNIVANTGLTKVSISLRLQEDRNAVEKAVMRNGDLKRQVRRLEAMEKRMSASPRN</sequence>
<accession>A0A7I4YTV0</accession>
<dbReference type="OrthoDB" id="2163268at2759"/>
<dbReference type="InterPro" id="IPR004934">
    <property type="entry name" value="TMOD"/>
</dbReference>
<evidence type="ECO:0000256" key="1">
    <source>
        <dbReference type="ARBA" id="ARBA00004245"/>
    </source>
</evidence>
<dbReference type="OMA" id="SDAEMCD"/>
<evidence type="ECO:0000313" key="4">
    <source>
        <dbReference type="Proteomes" id="UP000025227"/>
    </source>
</evidence>
<dbReference type="PANTHER" id="PTHR10901">
    <property type="entry name" value="TROPOMODULIN"/>
    <property type="match status" value="1"/>
</dbReference>
<protein>
    <submittedName>
        <fullName evidence="5">Tropomodulin</fullName>
    </submittedName>
</protein>
<dbReference type="GO" id="GO:0005523">
    <property type="term" value="F:tropomyosin binding"/>
    <property type="evidence" value="ECO:0007669"/>
    <property type="project" value="InterPro"/>
</dbReference>
<name>A0A7I4YTV0_HAECO</name>
<dbReference type="GO" id="GO:0030239">
    <property type="term" value="P:myofibril assembly"/>
    <property type="evidence" value="ECO:0007669"/>
    <property type="project" value="TreeGrafter"/>
</dbReference>
<dbReference type="GO" id="GO:0051694">
    <property type="term" value="P:pointed-end actin filament capping"/>
    <property type="evidence" value="ECO:0007669"/>
    <property type="project" value="InterPro"/>
</dbReference>
<dbReference type="GO" id="GO:0007015">
    <property type="term" value="P:actin filament organization"/>
    <property type="evidence" value="ECO:0007669"/>
    <property type="project" value="TreeGrafter"/>
</dbReference>
<evidence type="ECO:0000256" key="2">
    <source>
        <dbReference type="ARBA" id="ARBA00022490"/>
    </source>
</evidence>
<comment type="subcellular location">
    <subcellularLocation>
        <location evidence="1">Cytoplasm</location>
        <location evidence="1">Cytoskeleton</location>
    </subcellularLocation>
</comment>
<dbReference type="Gene3D" id="3.80.10.10">
    <property type="entry name" value="Ribonuclease Inhibitor"/>
    <property type="match status" value="1"/>
</dbReference>
<evidence type="ECO:0000256" key="3">
    <source>
        <dbReference type="ARBA" id="ARBA00023212"/>
    </source>
</evidence>
<dbReference type="GO" id="GO:0030016">
    <property type="term" value="C:myofibril"/>
    <property type="evidence" value="ECO:0007669"/>
    <property type="project" value="TreeGrafter"/>
</dbReference>
<keyword evidence="3" id="KW-0206">Cytoskeleton</keyword>
<reference evidence="5" key="1">
    <citation type="submission" date="2020-12" db="UniProtKB">
        <authorList>
            <consortium name="WormBaseParasite"/>
        </authorList>
    </citation>
    <scope>IDENTIFICATION</scope>
    <source>
        <strain evidence="5">MHco3</strain>
    </source>
</reference>
<dbReference type="Proteomes" id="UP000025227">
    <property type="component" value="Unplaced"/>
</dbReference>
<proteinExistence type="predicted"/>
<dbReference type="SUPFAM" id="SSF52047">
    <property type="entry name" value="RNI-like"/>
    <property type="match status" value="1"/>
</dbReference>
<keyword evidence="4" id="KW-1185">Reference proteome</keyword>
<dbReference type="GO" id="GO:0005856">
    <property type="term" value="C:cytoskeleton"/>
    <property type="evidence" value="ECO:0007669"/>
    <property type="project" value="UniProtKB-SubCell"/>
</dbReference>
<dbReference type="PANTHER" id="PTHR10901:SF16">
    <property type="entry name" value="TROPOMODULIN"/>
    <property type="match status" value="1"/>
</dbReference>